<gene>
    <name evidence="1" type="ORF">ASU33_05085</name>
</gene>
<protein>
    <submittedName>
        <fullName evidence="1">Uncharacterized protein</fullName>
    </submittedName>
</protein>
<sequence>MTARKLIIGALLMLLPVLGFCQLPQRADSIFYPGGASNMALLLAFSENQEAEAALLAERDIAAGRLFLILKSGIAPVVYSSDSVFEKKFRVTYWEEGCSGPNYACMQAYNSRMFTHLTSLYGKAWRRTVRRDVVGYKQWRKASK</sequence>
<accession>A0A9X0HJ08</accession>
<dbReference type="EMBL" id="LNAL01000008">
    <property type="protein sequence ID" value="KUG06714.1"/>
    <property type="molecule type" value="Genomic_DNA"/>
</dbReference>
<name>A0A9X0HJ08_SOLP1</name>
<dbReference type="RefSeq" id="WP_160328243.1">
    <property type="nucleotide sequence ID" value="NZ_LNAL01000008.1"/>
</dbReference>
<proteinExistence type="predicted"/>
<dbReference type="Proteomes" id="UP000054223">
    <property type="component" value="Unassembled WGS sequence"/>
</dbReference>
<dbReference type="OrthoDB" id="886739at2"/>
<reference evidence="1 2" key="1">
    <citation type="submission" date="2015-11" db="EMBL/GenBank/DDBJ databases">
        <title>Solirubrum puertoriconensis gen. nov. an environmental bacteria isolated in Puerto Rico.</title>
        <authorList>
            <person name="Cuebas-Irizarry M.F."/>
            <person name="Montalvo-Rodriguez R."/>
        </authorList>
    </citation>
    <scope>NUCLEOTIDE SEQUENCE [LARGE SCALE GENOMIC DNA]</scope>
    <source>
        <strain evidence="1 2">MC1A</strain>
    </source>
</reference>
<comment type="caution">
    <text evidence="1">The sequence shown here is derived from an EMBL/GenBank/DDBJ whole genome shotgun (WGS) entry which is preliminary data.</text>
</comment>
<evidence type="ECO:0000313" key="2">
    <source>
        <dbReference type="Proteomes" id="UP000054223"/>
    </source>
</evidence>
<organism evidence="1 2">
    <name type="scientific">Solirubrum puertoriconensis</name>
    <dbReference type="NCBI Taxonomy" id="1751427"/>
    <lineage>
        <taxon>Bacteria</taxon>
        <taxon>Pseudomonadati</taxon>
        <taxon>Bacteroidota</taxon>
        <taxon>Cytophagia</taxon>
        <taxon>Cytophagales</taxon>
    </lineage>
</organism>
<keyword evidence="2" id="KW-1185">Reference proteome</keyword>
<dbReference type="AlphaFoldDB" id="A0A9X0HJ08"/>
<evidence type="ECO:0000313" key="1">
    <source>
        <dbReference type="EMBL" id="KUG06714.1"/>
    </source>
</evidence>